<feature type="domain" description="Reverse transcriptase Ty1/copia-type" evidence="2">
    <location>
        <begin position="3"/>
        <end position="90"/>
    </location>
</feature>
<dbReference type="Pfam" id="PF07727">
    <property type="entry name" value="RVT_2"/>
    <property type="match status" value="1"/>
</dbReference>
<sequence length="281" mass="30867">MCLYFKGEKEVMTVVGIYVDDLLVTATRAAAVEQFFVSLSIKNLGPASKFLGMRVTALDTHAYVLDQEETIGEMLREHGMGSGNPTRTPIDADCYEEVTPDSSLLQENPESGSPSIRSFQPLVGNIGSDPGDDVVSLDVPRDNGRHHSHREESVAGGDVDRRPVTRDALRSLEDEVLRDRSSAERHAEVEFRCADALENLKHVVRRLPRLKDYRALSERLLAVEQANASLHAAMERLAPLEMEVVVLRAQNHLLVQLLGGRGPVGSTSAPTLPLSLAPDKR</sequence>
<reference evidence="4" key="1">
    <citation type="submission" date="2014-09" db="EMBL/GenBank/DDBJ databases">
        <authorList>
            <person name="Sharma Rahul"/>
            <person name="Thines Marco"/>
        </authorList>
    </citation>
    <scope>NUCLEOTIDE SEQUENCE [LARGE SCALE GENOMIC DNA]</scope>
</reference>
<name>A0A0P1A9S5_PLAHL</name>
<accession>A0A0P1A9S5</accession>
<dbReference type="RefSeq" id="XP_024573699.1">
    <property type="nucleotide sequence ID" value="XM_024722643.1"/>
</dbReference>
<keyword evidence="3" id="KW-0548">Nucleotidyltransferase</keyword>
<proteinExistence type="predicted"/>
<evidence type="ECO:0000256" key="1">
    <source>
        <dbReference type="SAM" id="MobiDB-lite"/>
    </source>
</evidence>
<protein>
    <submittedName>
        <fullName evidence="3">Reverse transcriptase, RNA-dependent DNA polymerase</fullName>
    </submittedName>
</protein>
<organism evidence="3 4">
    <name type="scientific">Plasmopara halstedii</name>
    <name type="common">Downy mildew of sunflower</name>
    <dbReference type="NCBI Taxonomy" id="4781"/>
    <lineage>
        <taxon>Eukaryota</taxon>
        <taxon>Sar</taxon>
        <taxon>Stramenopiles</taxon>
        <taxon>Oomycota</taxon>
        <taxon>Peronosporomycetes</taxon>
        <taxon>Peronosporales</taxon>
        <taxon>Peronosporaceae</taxon>
        <taxon>Plasmopara</taxon>
    </lineage>
</organism>
<dbReference type="OrthoDB" id="167773at2759"/>
<dbReference type="GO" id="GO:0003964">
    <property type="term" value="F:RNA-directed DNA polymerase activity"/>
    <property type="evidence" value="ECO:0007669"/>
    <property type="project" value="UniProtKB-KW"/>
</dbReference>
<dbReference type="AlphaFoldDB" id="A0A0P1A9S5"/>
<dbReference type="InterPro" id="IPR013103">
    <property type="entry name" value="RVT_2"/>
</dbReference>
<evidence type="ECO:0000259" key="2">
    <source>
        <dbReference type="Pfam" id="PF07727"/>
    </source>
</evidence>
<evidence type="ECO:0000313" key="4">
    <source>
        <dbReference type="Proteomes" id="UP000054928"/>
    </source>
</evidence>
<keyword evidence="4" id="KW-1185">Reference proteome</keyword>
<feature type="compositionally biased region" description="Basic and acidic residues" evidence="1">
    <location>
        <begin position="139"/>
        <end position="158"/>
    </location>
</feature>
<dbReference type="EMBL" id="CCYD01000286">
    <property type="protein sequence ID" value="CEG37330.1"/>
    <property type="molecule type" value="Genomic_DNA"/>
</dbReference>
<dbReference type="GeneID" id="36399985"/>
<feature type="compositionally biased region" description="Polar residues" evidence="1">
    <location>
        <begin position="101"/>
        <end position="118"/>
    </location>
</feature>
<dbReference type="Proteomes" id="UP000054928">
    <property type="component" value="Unassembled WGS sequence"/>
</dbReference>
<keyword evidence="3" id="KW-0695">RNA-directed DNA polymerase</keyword>
<feature type="region of interest" description="Disordered" evidence="1">
    <location>
        <begin position="101"/>
        <end position="158"/>
    </location>
</feature>
<keyword evidence="3" id="KW-0808">Transferase</keyword>
<evidence type="ECO:0000313" key="3">
    <source>
        <dbReference type="EMBL" id="CEG37330.1"/>
    </source>
</evidence>